<organism evidence="1 2">
    <name type="scientific">Tothia fuscella</name>
    <dbReference type="NCBI Taxonomy" id="1048955"/>
    <lineage>
        <taxon>Eukaryota</taxon>
        <taxon>Fungi</taxon>
        <taxon>Dikarya</taxon>
        <taxon>Ascomycota</taxon>
        <taxon>Pezizomycotina</taxon>
        <taxon>Dothideomycetes</taxon>
        <taxon>Pleosporomycetidae</taxon>
        <taxon>Venturiales</taxon>
        <taxon>Cylindrosympodiaceae</taxon>
        <taxon>Tothia</taxon>
    </lineage>
</organism>
<reference evidence="1" key="1">
    <citation type="journal article" date="2020" name="Stud. Mycol.">
        <title>101 Dothideomycetes genomes: a test case for predicting lifestyles and emergence of pathogens.</title>
        <authorList>
            <person name="Haridas S."/>
            <person name="Albert R."/>
            <person name="Binder M."/>
            <person name="Bloem J."/>
            <person name="Labutti K."/>
            <person name="Salamov A."/>
            <person name="Andreopoulos B."/>
            <person name="Baker S."/>
            <person name="Barry K."/>
            <person name="Bills G."/>
            <person name="Bluhm B."/>
            <person name="Cannon C."/>
            <person name="Castanera R."/>
            <person name="Culley D."/>
            <person name="Daum C."/>
            <person name="Ezra D."/>
            <person name="Gonzalez J."/>
            <person name="Henrissat B."/>
            <person name="Kuo A."/>
            <person name="Liang C."/>
            <person name="Lipzen A."/>
            <person name="Lutzoni F."/>
            <person name="Magnuson J."/>
            <person name="Mondo S."/>
            <person name="Nolan M."/>
            <person name="Ohm R."/>
            <person name="Pangilinan J."/>
            <person name="Park H.-J."/>
            <person name="Ramirez L."/>
            <person name="Alfaro M."/>
            <person name="Sun H."/>
            <person name="Tritt A."/>
            <person name="Yoshinaga Y."/>
            <person name="Zwiers L.-H."/>
            <person name="Turgeon B."/>
            <person name="Goodwin S."/>
            <person name="Spatafora J."/>
            <person name="Crous P."/>
            <person name="Grigoriev I."/>
        </authorList>
    </citation>
    <scope>NUCLEOTIDE SEQUENCE</scope>
    <source>
        <strain evidence="1">CBS 130266</strain>
    </source>
</reference>
<dbReference type="EMBL" id="MU007009">
    <property type="protein sequence ID" value="KAF2437022.1"/>
    <property type="molecule type" value="Genomic_DNA"/>
</dbReference>
<keyword evidence="2" id="KW-1185">Reference proteome</keyword>
<dbReference type="AlphaFoldDB" id="A0A9P4P4C6"/>
<sequence length="281" mass="32681">MEMIPQQNPQNVTTAQTPSLLSLPRELRKSDLFVSPGPACDDDIPHPHPLLLVNQQLSQEYAEHLFKFVHLILDITPLVSAARIKNWTPSELITKQLRRTTIVLKCEQPWAKEKDIKEDILRTVGNYIITLRKLSEVNLLTTNYVTPISGIEYECSWFCAKDEQYLFKNQKWYKWTQLVTAIQFAVQFAASKNQSIGKISIRKDLVDSAQEHARQRMLYERRDDRIWSSRVSFSESESHEWYDMKSNKVGTRSIDAKRLQWIEGLLQHWLGDDPPPTLSES</sequence>
<name>A0A9P4P4C6_9PEZI</name>
<gene>
    <name evidence="1" type="ORF">EJ08DRAFT_674109</name>
</gene>
<comment type="caution">
    <text evidence="1">The sequence shown here is derived from an EMBL/GenBank/DDBJ whole genome shotgun (WGS) entry which is preliminary data.</text>
</comment>
<proteinExistence type="predicted"/>
<evidence type="ECO:0000313" key="2">
    <source>
        <dbReference type="Proteomes" id="UP000800235"/>
    </source>
</evidence>
<evidence type="ECO:0000313" key="1">
    <source>
        <dbReference type="EMBL" id="KAF2437022.1"/>
    </source>
</evidence>
<dbReference type="Proteomes" id="UP000800235">
    <property type="component" value="Unassembled WGS sequence"/>
</dbReference>
<accession>A0A9P4P4C6</accession>
<protein>
    <submittedName>
        <fullName evidence="1">Uncharacterized protein</fullName>
    </submittedName>
</protein>